<evidence type="ECO:0000313" key="2">
    <source>
        <dbReference type="EnsemblPlants" id="cds.evm.model.ctgX4.4"/>
    </source>
</evidence>
<dbReference type="EnsemblPlants" id="evm.model.ctgX4.4">
    <property type="protein sequence ID" value="cds.evm.model.ctgX4.4"/>
    <property type="gene ID" value="evm.TU.ctgX4.4"/>
</dbReference>
<dbReference type="AlphaFoldDB" id="A0A803QSD2"/>
<keyword evidence="3" id="KW-1185">Reference proteome</keyword>
<accession>A0A803QSD2</accession>
<evidence type="ECO:0000313" key="3">
    <source>
        <dbReference type="Proteomes" id="UP000596661"/>
    </source>
</evidence>
<name>A0A803QSD2_CANSA</name>
<protein>
    <submittedName>
        <fullName evidence="2">Uncharacterized protein</fullName>
    </submittedName>
</protein>
<organism evidence="2 3">
    <name type="scientific">Cannabis sativa</name>
    <name type="common">Hemp</name>
    <name type="synonym">Marijuana</name>
    <dbReference type="NCBI Taxonomy" id="3483"/>
    <lineage>
        <taxon>Eukaryota</taxon>
        <taxon>Viridiplantae</taxon>
        <taxon>Streptophyta</taxon>
        <taxon>Embryophyta</taxon>
        <taxon>Tracheophyta</taxon>
        <taxon>Spermatophyta</taxon>
        <taxon>Magnoliopsida</taxon>
        <taxon>eudicotyledons</taxon>
        <taxon>Gunneridae</taxon>
        <taxon>Pentapetalae</taxon>
        <taxon>rosids</taxon>
        <taxon>fabids</taxon>
        <taxon>Rosales</taxon>
        <taxon>Cannabaceae</taxon>
        <taxon>Cannabis</taxon>
    </lineage>
</organism>
<dbReference type="Gramene" id="evm.model.ctgX4.4">
    <property type="protein sequence ID" value="cds.evm.model.ctgX4.4"/>
    <property type="gene ID" value="evm.TU.ctgX4.4"/>
</dbReference>
<feature type="compositionally biased region" description="Low complexity" evidence="1">
    <location>
        <begin position="77"/>
        <end position="94"/>
    </location>
</feature>
<proteinExistence type="predicted"/>
<feature type="region of interest" description="Disordered" evidence="1">
    <location>
        <begin position="71"/>
        <end position="94"/>
    </location>
</feature>
<reference evidence="2" key="1">
    <citation type="submission" date="2021-03" db="UniProtKB">
        <authorList>
            <consortium name="EnsemblPlants"/>
        </authorList>
    </citation>
    <scope>IDENTIFICATION</scope>
</reference>
<dbReference type="Proteomes" id="UP000596661">
    <property type="component" value="Unassembled WGS sequence"/>
</dbReference>
<evidence type="ECO:0000256" key="1">
    <source>
        <dbReference type="SAM" id="MobiDB-lite"/>
    </source>
</evidence>
<sequence length="145" mass="16734">IGLKSLRFLWRKQRYHQLTLMKMQCDHGLYRRTFSSKKSVMGRNLLALEHERANKEDECHVEDMSRQMMGLREEDGGSSSTSLRSLRSLRGVLRKGPTERTSELDCKLEETIETLSAEVHRLEMRGLSAVEPFLVKDDKGAPRLS</sequence>